<feature type="compositionally biased region" description="Basic and acidic residues" evidence="2">
    <location>
        <begin position="133"/>
        <end position="149"/>
    </location>
</feature>
<reference evidence="3 4" key="1">
    <citation type="submission" date="2021-02" db="EMBL/GenBank/DDBJ databases">
        <title>Porcisia hertigi Genome sequencing and assembly.</title>
        <authorList>
            <person name="Almutairi H."/>
            <person name="Gatherer D."/>
        </authorList>
    </citation>
    <scope>NUCLEOTIDE SEQUENCE [LARGE SCALE GENOMIC DNA]</scope>
    <source>
        <strain evidence="3 4">C119</strain>
    </source>
</reference>
<feature type="compositionally biased region" description="Low complexity" evidence="2">
    <location>
        <begin position="1221"/>
        <end position="1235"/>
    </location>
</feature>
<protein>
    <submittedName>
        <fullName evidence="3">Uncharacterized protein</fullName>
    </submittedName>
</protein>
<evidence type="ECO:0000313" key="4">
    <source>
        <dbReference type="Proteomes" id="UP000674318"/>
    </source>
</evidence>
<dbReference type="PANTHER" id="PTHR23159">
    <property type="entry name" value="CENTROSOMAL PROTEIN 2"/>
    <property type="match status" value="1"/>
</dbReference>
<feature type="region of interest" description="Disordered" evidence="2">
    <location>
        <begin position="1"/>
        <end position="156"/>
    </location>
</feature>
<name>A0A836IZL4_9TRYP</name>
<feature type="coiled-coil region" evidence="1">
    <location>
        <begin position="302"/>
        <end position="550"/>
    </location>
</feature>
<feature type="region of interest" description="Disordered" evidence="2">
    <location>
        <begin position="650"/>
        <end position="803"/>
    </location>
</feature>
<feature type="compositionally biased region" description="Polar residues" evidence="2">
    <location>
        <begin position="113"/>
        <end position="124"/>
    </location>
</feature>
<dbReference type="Proteomes" id="UP000674318">
    <property type="component" value="Unassembled WGS sequence"/>
</dbReference>
<feature type="compositionally biased region" description="Acidic residues" evidence="2">
    <location>
        <begin position="627"/>
        <end position="637"/>
    </location>
</feature>
<feature type="region of interest" description="Disordered" evidence="2">
    <location>
        <begin position="1202"/>
        <end position="1254"/>
    </location>
</feature>
<accession>A0A836IZL4</accession>
<dbReference type="KEGG" id="phet:94293522"/>
<dbReference type="GeneID" id="94293522"/>
<dbReference type="PANTHER" id="PTHR23159:SF60">
    <property type="entry name" value="SPINDLE ASSEMBLY ABNORMAL PROTEIN 4"/>
    <property type="match status" value="1"/>
</dbReference>
<feature type="region of interest" description="Disordered" evidence="2">
    <location>
        <begin position="615"/>
        <end position="638"/>
    </location>
</feature>
<feature type="region of interest" description="Disordered" evidence="2">
    <location>
        <begin position="1111"/>
        <end position="1179"/>
    </location>
</feature>
<feature type="region of interest" description="Disordered" evidence="2">
    <location>
        <begin position="836"/>
        <end position="857"/>
    </location>
</feature>
<feature type="region of interest" description="Disordered" evidence="2">
    <location>
        <begin position="1317"/>
        <end position="1346"/>
    </location>
</feature>
<keyword evidence="4" id="KW-1185">Reference proteome</keyword>
<dbReference type="OrthoDB" id="266542at2759"/>
<evidence type="ECO:0000313" key="3">
    <source>
        <dbReference type="EMBL" id="KAG5509863.1"/>
    </source>
</evidence>
<feature type="compositionally biased region" description="Low complexity" evidence="2">
    <location>
        <begin position="51"/>
        <end position="66"/>
    </location>
</feature>
<feature type="compositionally biased region" description="Basic and acidic residues" evidence="2">
    <location>
        <begin position="1335"/>
        <end position="1344"/>
    </location>
</feature>
<feature type="compositionally biased region" description="Polar residues" evidence="2">
    <location>
        <begin position="718"/>
        <end position="730"/>
    </location>
</feature>
<proteinExistence type="predicted"/>
<comment type="caution">
    <text evidence="3">The sequence shown here is derived from an EMBL/GenBank/DDBJ whole genome shotgun (WGS) entry which is preliminary data.</text>
</comment>
<evidence type="ECO:0000256" key="2">
    <source>
        <dbReference type="SAM" id="MobiDB-lite"/>
    </source>
</evidence>
<evidence type="ECO:0000256" key="1">
    <source>
        <dbReference type="SAM" id="Coils"/>
    </source>
</evidence>
<keyword evidence="1" id="KW-0175">Coiled coil</keyword>
<dbReference type="RefSeq" id="XP_067758870.1">
    <property type="nucleotide sequence ID" value="XM_067903445.1"/>
</dbReference>
<dbReference type="EMBL" id="JAFJZO010000012">
    <property type="protein sequence ID" value="KAG5509863.1"/>
    <property type="molecule type" value="Genomic_DNA"/>
</dbReference>
<feature type="coiled-coil region" evidence="1">
    <location>
        <begin position="207"/>
        <end position="269"/>
    </location>
</feature>
<sequence>MPAALYAPPPRVNQGGTPRISAQRAPFDPSTGATTEASADDRNFRPQGTIPLSSFSASSATLSSPTDTRRGSVVGALCSRPDTPESAVGSLAAVSAAPSSTTSSRTASVASSCTPSKPTVCSSGNRRRGGSFTRDKEIDRDAATLEPKRPLPSMVPTTAHGALVTDFPSSAADGTLSSLVPLPQLVEQQRSRIFSLLQERDTASAELSEVRTLLQRLGEDYNDATRETDGLRLQLSSLRAQYEAQSAEFRQLQASHAHQQKRIEQFEGEWSRNSSLLREQLDTLIGERDAIQAQRDACMADNSDLRRQMIQLQGEVHRAESRYQEALRAQAAAHAQQLRTALQEKEEQLQARAAATRREARLVQQEMDQLSVGHTAAHEERESMRWRLSELETVVAKKEQLRAELERVVSMLRSRLTDQEEAARQDAQRYTQRAQDLELLYRGQVAQEQHRAQVLQDDLAAARKATQEALRQQEALQQSHREQIADVTTRASKLEGDLRQQLRLLRTELEEAQARALQHEAAALRSRRDAEALQAKCSSEQEVRERLQQAHTAQSQQLSRAECSIHVLRARLQEREGEAELLRCVMEQATWTREMRQAAQHTLASLLGVPRVSVRGSRRRRNGEVTAGEEEEEEEESVWSPALQLEWAAGAQGSTPSLSKRQGHQTRGLVPTGVGDIVYTVQEGSAPLPPRSDVGETASSPSSRGVAPVTRAHPGTDNPLSSPQRLSAGSTRDAARQHVETIERTVRRGTDQGPAQKRAAPSTETGHPLQPPLSFRAESPLTAPPPLHPGTPRTAAAGSPWSAQRSAGIAATAFGSNRTTISPFSSTVRGLSFAPAQNAARGGGGTPPAGRGVLPRTPTDLASAQLLSTPLLSRHQVRHVYNISEEEEDQQHQVSTVMAGGTPVSGSYATGLAHGYSPTQRLHSATPLARQPGEVFFDDVSAPRGRGVPVTISTRDADEVAGSGAEAPASHLRQAASASLAIGSTAEVCTVGTYVTPSRCHGSFNSSTTVSAAGGVQPPCTFGDSVSYNHEVSAPGVRAAELIARLSHFSSPAPFVGAPAAAAAAVSSSAVTAQRGVPPVSRARRNMLHSEDAGLQQYLRDTVQEILANHGREGAAHRRPLHAPRQRLDGNSAIPVTSDHDGAHFNGDGGGGEEEDDFGSASQPRSSVAVTLVQPTPPPTSAVDFANGGEVIHMLGPGEGACGGASWHDSEKVSNDGDGLAAASRSRHSATAAPRQTTAPVSRENPIPTSRRGGNIAHTLEQLAGRQQRLLQSLGLWPPEGMSPLGSSAAVLSSSQIPTTPADAYLSGALRSSTGVTELNSLSSPEHGPGFKHQGQHEPEDSHGIARSSMGVSAAGTVLADAVESASMASDFFPGTSPDNLARNPMVQGHPVSSSCYSKDSDAGTHVELDPRQLSYSATLSTAQISDLTQENQSVVKKRMGGLTMKAGAVVQESHEEMKGQCTRSSEPAAAMGAVAATIPPSVRSALSVSEVSSLSQLERRFSTLF</sequence>
<feature type="compositionally biased region" description="Low complexity" evidence="2">
    <location>
        <begin position="86"/>
        <end position="112"/>
    </location>
</feature>
<gene>
    <name evidence="3" type="ORF">JKF63_07508</name>
</gene>
<feature type="compositionally biased region" description="Basic and acidic residues" evidence="2">
    <location>
        <begin position="733"/>
        <end position="750"/>
    </location>
</feature>
<organism evidence="3 4">
    <name type="scientific">Porcisia hertigi</name>
    <dbReference type="NCBI Taxonomy" id="2761500"/>
    <lineage>
        <taxon>Eukaryota</taxon>
        <taxon>Discoba</taxon>
        <taxon>Euglenozoa</taxon>
        <taxon>Kinetoplastea</taxon>
        <taxon>Metakinetoplastina</taxon>
        <taxon>Trypanosomatida</taxon>
        <taxon>Trypanosomatidae</taxon>
        <taxon>Leishmaniinae</taxon>
        <taxon>Porcisia</taxon>
    </lineage>
</organism>